<evidence type="ECO:0000313" key="1">
    <source>
        <dbReference type="EMBL" id="EXF75441.1"/>
    </source>
</evidence>
<dbReference type="AlphaFoldDB" id="A0A010R5H9"/>
<organism evidence="1 2">
    <name type="scientific">Colletotrichum fioriniae PJ7</name>
    <dbReference type="NCBI Taxonomy" id="1445577"/>
    <lineage>
        <taxon>Eukaryota</taxon>
        <taxon>Fungi</taxon>
        <taxon>Dikarya</taxon>
        <taxon>Ascomycota</taxon>
        <taxon>Pezizomycotina</taxon>
        <taxon>Sordariomycetes</taxon>
        <taxon>Hypocreomycetidae</taxon>
        <taxon>Glomerellales</taxon>
        <taxon>Glomerellaceae</taxon>
        <taxon>Colletotrichum</taxon>
        <taxon>Colletotrichum acutatum species complex</taxon>
    </lineage>
</organism>
<dbReference type="HOGENOM" id="CLU_1626898_0_0_1"/>
<name>A0A010R5H9_9PEZI</name>
<dbReference type="EMBL" id="JARH01000900">
    <property type="protein sequence ID" value="EXF75441.1"/>
    <property type="molecule type" value="Genomic_DNA"/>
</dbReference>
<gene>
    <name evidence="1" type="ORF">CFIO01_07077</name>
</gene>
<dbReference type="KEGG" id="cfj:CFIO01_07077"/>
<comment type="caution">
    <text evidence="1">The sequence shown here is derived from an EMBL/GenBank/DDBJ whole genome shotgun (WGS) entry which is preliminary data.</text>
</comment>
<keyword evidence="2" id="KW-1185">Reference proteome</keyword>
<protein>
    <submittedName>
        <fullName evidence="1">Uncharacterized protein</fullName>
    </submittedName>
</protein>
<dbReference type="Proteomes" id="UP000020467">
    <property type="component" value="Unassembled WGS sequence"/>
</dbReference>
<sequence length="163" mass="18517">MSTSASKRRLTPSRACPHHFSKFSTSQLLRSKYSVILPCPTQTIRPPDRERLLVRIISHLHAVRPPFYPGPTKCNGARDLSKTWIDTESETWRPRDAGPNRNFHLQACTTRVMMLKSPALGTCSYVTSNMHRESFFRPRDSDDLLSVSLRLASAAYVKHHGRG</sequence>
<accession>A0A010R5H9</accession>
<evidence type="ECO:0000313" key="2">
    <source>
        <dbReference type="Proteomes" id="UP000020467"/>
    </source>
</evidence>
<proteinExistence type="predicted"/>
<reference evidence="1 2" key="1">
    <citation type="submission" date="2014-02" db="EMBL/GenBank/DDBJ databases">
        <title>The genome sequence of Colletotrichum fioriniae PJ7.</title>
        <authorList>
            <person name="Baroncelli R."/>
            <person name="Thon M.R."/>
        </authorList>
    </citation>
    <scope>NUCLEOTIDE SEQUENCE [LARGE SCALE GENOMIC DNA]</scope>
    <source>
        <strain evidence="1 2">PJ7</strain>
    </source>
</reference>